<proteinExistence type="predicted"/>
<evidence type="ECO:0000256" key="1">
    <source>
        <dbReference type="ARBA" id="ARBA00022690"/>
    </source>
</evidence>
<dbReference type="PANTHER" id="PTHR23259:SF82">
    <property type="entry name" value="SERINE PROTEASE INHIBITOR 1 PROTEIN"/>
    <property type="match status" value="1"/>
</dbReference>
<dbReference type="CDD" id="cd19941">
    <property type="entry name" value="TIL"/>
    <property type="match status" value="2"/>
</dbReference>
<dbReference type="Pfam" id="PF01826">
    <property type="entry name" value="TIL"/>
    <property type="match status" value="2"/>
</dbReference>
<keyword evidence="3" id="KW-1015">Disulfide bond</keyword>
<comment type="caution">
    <text evidence="6">The sequence shown here is derived from an EMBL/GenBank/DDBJ whole genome shotgun (WGS) entry which is preliminary data.</text>
</comment>
<keyword evidence="1" id="KW-0646">Protease inhibitor</keyword>
<dbReference type="PANTHER" id="PTHR23259">
    <property type="entry name" value="RIDDLE"/>
    <property type="match status" value="1"/>
</dbReference>
<keyword evidence="2" id="KW-0722">Serine protease inhibitor</keyword>
<gene>
    <name evidence="6" type="ORF">QR680_006246</name>
</gene>
<dbReference type="GO" id="GO:0004867">
    <property type="term" value="F:serine-type endopeptidase inhibitor activity"/>
    <property type="evidence" value="ECO:0007669"/>
    <property type="project" value="UniProtKB-KW"/>
</dbReference>
<feature type="domain" description="TIL" evidence="5">
    <location>
        <begin position="25"/>
        <end position="78"/>
    </location>
</feature>
<dbReference type="InterPro" id="IPR036084">
    <property type="entry name" value="Ser_inhib-like_sf"/>
</dbReference>
<keyword evidence="4" id="KW-0732">Signal</keyword>
<evidence type="ECO:0000259" key="5">
    <source>
        <dbReference type="Pfam" id="PF01826"/>
    </source>
</evidence>
<feature type="signal peptide" evidence="4">
    <location>
        <begin position="1"/>
        <end position="19"/>
    </location>
</feature>
<dbReference type="Proteomes" id="UP001175271">
    <property type="component" value="Unassembled WGS sequence"/>
</dbReference>
<dbReference type="EMBL" id="JAUCMV010000003">
    <property type="protein sequence ID" value="KAK0412497.1"/>
    <property type="molecule type" value="Genomic_DNA"/>
</dbReference>
<evidence type="ECO:0000313" key="6">
    <source>
        <dbReference type="EMBL" id="KAK0412497.1"/>
    </source>
</evidence>
<evidence type="ECO:0000256" key="4">
    <source>
        <dbReference type="SAM" id="SignalP"/>
    </source>
</evidence>
<evidence type="ECO:0000313" key="7">
    <source>
        <dbReference type="Proteomes" id="UP001175271"/>
    </source>
</evidence>
<reference evidence="6" key="1">
    <citation type="submission" date="2023-06" db="EMBL/GenBank/DDBJ databases">
        <title>Genomic analysis of the entomopathogenic nematode Steinernema hermaphroditum.</title>
        <authorList>
            <person name="Schwarz E.M."/>
            <person name="Heppert J.K."/>
            <person name="Baniya A."/>
            <person name="Schwartz H.T."/>
            <person name="Tan C.-H."/>
            <person name="Antoshechkin I."/>
            <person name="Sternberg P.W."/>
            <person name="Goodrich-Blair H."/>
            <person name="Dillman A.R."/>
        </authorList>
    </citation>
    <scope>NUCLEOTIDE SEQUENCE</scope>
    <source>
        <strain evidence="6">PS9179</strain>
        <tissue evidence="6">Whole animal</tissue>
    </source>
</reference>
<accession>A0AA39HX46</accession>
<evidence type="ECO:0000256" key="3">
    <source>
        <dbReference type="ARBA" id="ARBA00023157"/>
    </source>
</evidence>
<protein>
    <recommendedName>
        <fullName evidence="5">TIL domain-containing protein</fullName>
    </recommendedName>
</protein>
<sequence>MLWTTHLLVAGAFVALTLATVVPKCGKHEFFTPCAGCESTCRNIVVHCPLNCQSGGACRCIDGYVRDDNGDCIPKDECNIQCPEGERFSNCGGCDGSCDMPIVPCTANCKPGSCICDYGFVRGVNGSCVHLNDCKFESNPCLTAQCENNEVCLVEPLVCKKEPCPKVAKCVERSCLNKAF</sequence>
<dbReference type="Gene3D" id="2.10.25.10">
    <property type="entry name" value="Laminin"/>
    <property type="match status" value="2"/>
</dbReference>
<dbReference type="SUPFAM" id="SSF57567">
    <property type="entry name" value="Serine protease inhibitors"/>
    <property type="match status" value="2"/>
</dbReference>
<keyword evidence="7" id="KW-1185">Reference proteome</keyword>
<dbReference type="AlphaFoldDB" id="A0AA39HX46"/>
<dbReference type="InterPro" id="IPR002919">
    <property type="entry name" value="TIL_dom"/>
</dbReference>
<feature type="domain" description="TIL" evidence="5">
    <location>
        <begin position="82"/>
        <end position="134"/>
    </location>
</feature>
<feature type="chain" id="PRO_5041450120" description="TIL domain-containing protein" evidence="4">
    <location>
        <begin position="20"/>
        <end position="180"/>
    </location>
</feature>
<dbReference type="InterPro" id="IPR051368">
    <property type="entry name" value="SerProtInhib-TIL_Domain"/>
</dbReference>
<name>A0AA39HX46_9BILA</name>
<evidence type="ECO:0000256" key="2">
    <source>
        <dbReference type="ARBA" id="ARBA00022900"/>
    </source>
</evidence>
<organism evidence="6 7">
    <name type="scientific">Steinernema hermaphroditum</name>
    <dbReference type="NCBI Taxonomy" id="289476"/>
    <lineage>
        <taxon>Eukaryota</taxon>
        <taxon>Metazoa</taxon>
        <taxon>Ecdysozoa</taxon>
        <taxon>Nematoda</taxon>
        <taxon>Chromadorea</taxon>
        <taxon>Rhabditida</taxon>
        <taxon>Tylenchina</taxon>
        <taxon>Panagrolaimomorpha</taxon>
        <taxon>Strongyloidoidea</taxon>
        <taxon>Steinernematidae</taxon>
        <taxon>Steinernema</taxon>
    </lineage>
</organism>